<keyword evidence="13" id="KW-1133">Transmembrane helix</keyword>
<dbReference type="PROSITE" id="PS50853">
    <property type="entry name" value="FN3"/>
    <property type="match status" value="3"/>
</dbReference>
<proteinExistence type="inferred from homology"/>
<evidence type="ECO:0000256" key="9">
    <source>
        <dbReference type="ARBA" id="ARBA00023136"/>
    </source>
</evidence>
<dbReference type="InterPro" id="IPR003595">
    <property type="entry name" value="Tyr_Pase_cat"/>
</dbReference>
<comment type="similarity">
    <text evidence="2">Belongs to the protein-tyrosine phosphatase family.</text>
</comment>
<dbReference type="SMART" id="SM00060">
    <property type="entry name" value="FN3"/>
    <property type="match status" value="4"/>
</dbReference>
<dbReference type="InterPro" id="IPR036116">
    <property type="entry name" value="FN3_sf"/>
</dbReference>
<dbReference type="InterPro" id="IPR050348">
    <property type="entry name" value="Protein-Tyr_Phosphatase"/>
</dbReference>
<dbReference type="InterPro" id="IPR003961">
    <property type="entry name" value="FN3_dom"/>
</dbReference>
<comment type="caution">
    <text evidence="17">The sequence shown here is derived from an EMBL/GenBank/DDBJ whole genome shotgun (WGS) entry which is preliminary data.</text>
</comment>
<feature type="domain" description="Tyrosine-protein phosphatase" evidence="14">
    <location>
        <begin position="796"/>
        <end position="1023"/>
    </location>
</feature>
<sequence length="1346" mass="148732">MLNVRRGVKDIKEDAKSSDSCDSITGHCDNGCQQDIQQGGPFSGPGCQIGNVARGKTASQVGTWGGLVASRAVDGVADFTEAHCSHPEAQSTSNAWWQVDLGDVYVINNITIVNGWQDGEINYLHHFTINIGNSSTAVNTECVSYNDTVDRKSNVTLTCGQQLWGRFLKIERIKNSFKDHVLLICEVLVSGYKYRDCDDGSYGVNCAETCGGCAGSGTCHKETGACSGGCQQWYVTLDTDGQDTCKGHIVRVDYSSTPQLVSKTSSSVTVSWPKSDKVTAGLESYYQYAVEATTGGQYVMREFVPYETGRNDPTATMTGLMHNTAYEIRVKICARRNGQILNGSTGGSITEKTECTAPEKPNIKSVTAKLPIDSGRGSLQVTWQALGDSGCDRVKTLLVQYKSGSQGHWQDKPVTSLTQTQMTIDNLEAGSYTVRLSVTNNKDISVFSDIYPTTSVLNKVEYSSTPQFVSKTRSSVTVSWPKSDQVTTGLESYYQYVVEATTSGQDPVEVVKQLESDLTAVITGLQHNREYEIRVRVTDKTQTLKGAAGGPLKVKTKCAAPESPEITNVTSVPGSLHVTWKTLGDSGCDRVKTLLVQYKSGSQGHWQDKPVTSLTVTQMTVENLDAGSYTVRLSVTNNDDIQSFSHTLPTNVHVLVVAPGGTDGAGGSGVLVAVIVSLVVLILLVVVAVLLFISHDPYVTFGHDPHVTFSHDTYVTFEGEDNEAFNLTATDDNDDCELAPASAKAASSMLGPSVAPRPEVKPEEGIYGNVDQGETRVKVEALETYIKDKKAERGGFEAEFSKLPPTEMARMQVSKHPDNRPKNRFRNIWAYDTTRVVLDADDENPTDYINANYITGYKDRERAYVACQGPKDTTVADMWRMIWQLKSSRIAMTTQLVDCGRNKCFIYWPEDVGAQCNYDQFTVTTVAKEVYADYIVRTLTVTYKGESRTVTHFQYTTWLDKGVPKYTYPLLAYRRLIRSFDDHSTGPIIVHCSAGIGRTGTFIALDSLLDMGQAEGEVDVFQFGQYEFLYRALADGLKTGHLAYPVADFPEVYRRLCVDDNDLTEINEQFQLLDSLKPAPPQPPCAALHESNQAKNRSLDIIPDDNHRPYLSTQSPGTNDYINAVYVDSFRQENGHLLTQMPLPDTVVDFWRLVYDQECPAIIMLDELGSQDDTDAPYWPEEDDAVHTHGTLTVEYIKERPSGIPNVTEYEVSVCVTAEPKRVHKVKLYQLMSGWPKTDQLPSSTDTLLRLMELVNRPLSEAEYTGPVILQCRDGASRSGLFCAASHLLGSLTVDQYVDVFHSAQHVRNKRPQAVDSVEQYQFLYKLVVDFQQQNDPTYVNLPQKQ</sequence>
<dbReference type="CDD" id="cd00047">
    <property type="entry name" value="PTPc"/>
    <property type="match status" value="2"/>
</dbReference>
<dbReference type="EMBL" id="JAODUO010000664">
    <property type="protein sequence ID" value="KAK2176383.1"/>
    <property type="molecule type" value="Genomic_DNA"/>
</dbReference>
<evidence type="ECO:0000256" key="7">
    <source>
        <dbReference type="ARBA" id="ARBA00022837"/>
    </source>
</evidence>
<keyword evidence="13" id="KW-0812">Transmembrane</keyword>
<keyword evidence="8" id="KW-0904">Protein phosphatase</keyword>
<dbReference type="InterPro" id="IPR029021">
    <property type="entry name" value="Prot-tyrosine_phosphatase-like"/>
</dbReference>
<feature type="transmembrane region" description="Helical" evidence="13">
    <location>
        <begin position="670"/>
        <end position="693"/>
    </location>
</feature>
<dbReference type="InterPro" id="IPR000387">
    <property type="entry name" value="Tyr_Pase_dom"/>
</dbReference>
<evidence type="ECO:0000256" key="10">
    <source>
        <dbReference type="ARBA" id="ARBA00023157"/>
    </source>
</evidence>
<feature type="domain" description="Fibronectin type-III" evidence="16">
    <location>
        <begin position="462"/>
        <end position="559"/>
    </location>
</feature>
<dbReference type="PROSITE" id="PS50056">
    <property type="entry name" value="TYR_PHOSPHATASE_2"/>
    <property type="match status" value="2"/>
</dbReference>
<gene>
    <name evidence="17" type="ORF">NP493_664g00003</name>
</gene>
<feature type="domain" description="Fibronectin type-III" evidence="16">
    <location>
        <begin position="560"/>
        <end position="655"/>
    </location>
</feature>
<reference evidence="17" key="1">
    <citation type="journal article" date="2023" name="Mol. Biol. Evol.">
        <title>Third-Generation Sequencing Reveals the Adaptive Role of the Epigenome in Three Deep-Sea Polychaetes.</title>
        <authorList>
            <person name="Perez M."/>
            <person name="Aroh O."/>
            <person name="Sun Y."/>
            <person name="Lan Y."/>
            <person name="Juniper S.K."/>
            <person name="Young C.R."/>
            <person name="Angers B."/>
            <person name="Qian P.Y."/>
        </authorList>
    </citation>
    <scope>NUCLEOTIDE SEQUENCE</scope>
    <source>
        <strain evidence="17">R07B-5</strain>
    </source>
</reference>
<dbReference type="GO" id="GO:0046872">
    <property type="term" value="F:metal ion binding"/>
    <property type="evidence" value="ECO:0007669"/>
    <property type="project" value="UniProtKB-KW"/>
</dbReference>
<evidence type="ECO:0000256" key="11">
    <source>
        <dbReference type="ARBA" id="ARBA00051722"/>
    </source>
</evidence>
<evidence type="ECO:0000256" key="6">
    <source>
        <dbReference type="ARBA" id="ARBA00022801"/>
    </source>
</evidence>
<protein>
    <recommendedName>
        <fullName evidence="3">protein-tyrosine-phosphatase</fullName>
        <ecNumber evidence="3">3.1.3.48</ecNumber>
    </recommendedName>
</protein>
<dbReference type="FunFam" id="3.90.190.10:FF:000102">
    <property type="entry name" value="Receptor-type tyrosine-protein phosphatase"/>
    <property type="match status" value="1"/>
</dbReference>
<dbReference type="SMART" id="SM00607">
    <property type="entry name" value="FTP"/>
    <property type="match status" value="1"/>
</dbReference>
<dbReference type="InterPro" id="IPR006585">
    <property type="entry name" value="FTP1"/>
</dbReference>
<keyword evidence="18" id="KW-1185">Reference proteome</keyword>
<keyword evidence="9 13" id="KW-0472">Membrane</keyword>
<evidence type="ECO:0000313" key="17">
    <source>
        <dbReference type="EMBL" id="KAK2176383.1"/>
    </source>
</evidence>
<feature type="region of interest" description="Disordered" evidence="12">
    <location>
        <begin position="747"/>
        <end position="767"/>
    </location>
</feature>
<evidence type="ECO:0000256" key="3">
    <source>
        <dbReference type="ARBA" id="ARBA00013064"/>
    </source>
</evidence>
<dbReference type="Pfam" id="PF00102">
    <property type="entry name" value="Y_phosphatase"/>
    <property type="match status" value="2"/>
</dbReference>
<name>A0AAD9KTD0_RIDPI</name>
<dbReference type="InterPro" id="IPR016130">
    <property type="entry name" value="Tyr_Pase_AS"/>
</dbReference>
<feature type="domain" description="Tyrosine-protein phosphatase" evidence="14">
    <location>
        <begin position="1066"/>
        <end position="1331"/>
    </location>
</feature>
<evidence type="ECO:0000256" key="8">
    <source>
        <dbReference type="ARBA" id="ARBA00022912"/>
    </source>
</evidence>
<dbReference type="EC" id="3.1.3.48" evidence="3"/>
<comment type="catalytic activity">
    <reaction evidence="11">
        <text>O-phospho-L-tyrosyl-[protein] + H2O = L-tyrosyl-[protein] + phosphate</text>
        <dbReference type="Rhea" id="RHEA:10684"/>
        <dbReference type="Rhea" id="RHEA-COMP:10136"/>
        <dbReference type="Rhea" id="RHEA-COMP:20101"/>
        <dbReference type="ChEBI" id="CHEBI:15377"/>
        <dbReference type="ChEBI" id="CHEBI:43474"/>
        <dbReference type="ChEBI" id="CHEBI:46858"/>
        <dbReference type="ChEBI" id="CHEBI:61978"/>
        <dbReference type="EC" id="3.1.3.48"/>
    </reaction>
</comment>
<evidence type="ECO:0000313" key="18">
    <source>
        <dbReference type="Proteomes" id="UP001209878"/>
    </source>
</evidence>
<evidence type="ECO:0000256" key="5">
    <source>
        <dbReference type="ARBA" id="ARBA00022729"/>
    </source>
</evidence>
<dbReference type="Proteomes" id="UP001209878">
    <property type="component" value="Unassembled WGS sequence"/>
</dbReference>
<feature type="domain" description="Tyrosine specific protein phosphatases" evidence="15">
    <location>
        <begin position="1249"/>
        <end position="1322"/>
    </location>
</feature>
<evidence type="ECO:0000256" key="13">
    <source>
        <dbReference type="SAM" id="Phobius"/>
    </source>
</evidence>
<feature type="domain" description="Tyrosine specific protein phosphatases" evidence="15">
    <location>
        <begin position="971"/>
        <end position="1022"/>
    </location>
</feature>
<dbReference type="PROSITE" id="PS50055">
    <property type="entry name" value="TYR_PHOSPHATASE_PTP"/>
    <property type="match status" value="2"/>
</dbReference>
<dbReference type="GO" id="GO:0016020">
    <property type="term" value="C:membrane"/>
    <property type="evidence" value="ECO:0007669"/>
    <property type="project" value="UniProtKB-SubCell"/>
</dbReference>
<dbReference type="PANTHER" id="PTHR19134:SF562">
    <property type="entry name" value="PROTEIN-TYROSINE-PHOSPHATASE"/>
    <property type="match status" value="1"/>
</dbReference>
<dbReference type="PROSITE" id="PS00383">
    <property type="entry name" value="TYR_PHOSPHATASE_1"/>
    <property type="match status" value="1"/>
</dbReference>
<evidence type="ECO:0000259" key="16">
    <source>
        <dbReference type="PROSITE" id="PS50853"/>
    </source>
</evidence>
<accession>A0AAD9KTD0</accession>
<evidence type="ECO:0000256" key="1">
    <source>
        <dbReference type="ARBA" id="ARBA00004167"/>
    </source>
</evidence>
<dbReference type="InterPro" id="IPR013783">
    <property type="entry name" value="Ig-like_fold"/>
</dbReference>
<evidence type="ECO:0000259" key="15">
    <source>
        <dbReference type="PROSITE" id="PS50056"/>
    </source>
</evidence>
<evidence type="ECO:0000256" key="2">
    <source>
        <dbReference type="ARBA" id="ARBA00009580"/>
    </source>
</evidence>
<organism evidence="17 18">
    <name type="scientific">Ridgeia piscesae</name>
    <name type="common">Tubeworm</name>
    <dbReference type="NCBI Taxonomy" id="27915"/>
    <lineage>
        <taxon>Eukaryota</taxon>
        <taxon>Metazoa</taxon>
        <taxon>Spiralia</taxon>
        <taxon>Lophotrochozoa</taxon>
        <taxon>Annelida</taxon>
        <taxon>Polychaeta</taxon>
        <taxon>Sedentaria</taxon>
        <taxon>Canalipalpata</taxon>
        <taxon>Sabellida</taxon>
        <taxon>Siboglinidae</taxon>
        <taxon>Ridgeia</taxon>
    </lineage>
</organism>
<dbReference type="Gene3D" id="3.90.190.10">
    <property type="entry name" value="Protein tyrosine phosphatase superfamily"/>
    <property type="match status" value="2"/>
</dbReference>
<dbReference type="CDD" id="cd00063">
    <property type="entry name" value="FN3"/>
    <property type="match status" value="3"/>
</dbReference>
<dbReference type="PANTHER" id="PTHR19134">
    <property type="entry name" value="RECEPTOR-TYPE TYROSINE-PROTEIN PHOSPHATASE"/>
    <property type="match status" value="1"/>
</dbReference>
<dbReference type="SUPFAM" id="SSF49785">
    <property type="entry name" value="Galactose-binding domain-like"/>
    <property type="match status" value="1"/>
</dbReference>
<dbReference type="InterPro" id="IPR008979">
    <property type="entry name" value="Galactose-bd-like_sf"/>
</dbReference>
<dbReference type="InterPro" id="IPR000242">
    <property type="entry name" value="PTP_cat"/>
</dbReference>
<comment type="subcellular location">
    <subcellularLocation>
        <location evidence="1">Membrane</location>
        <topology evidence="1">Single-pass membrane protein</topology>
    </subcellularLocation>
</comment>
<dbReference type="GO" id="GO:0004725">
    <property type="term" value="F:protein tyrosine phosphatase activity"/>
    <property type="evidence" value="ECO:0007669"/>
    <property type="project" value="UniProtKB-EC"/>
</dbReference>
<dbReference type="Gene3D" id="2.60.120.260">
    <property type="entry name" value="Galactose-binding domain-like"/>
    <property type="match status" value="1"/>
</dbReference>
<dbReference type="SMART" id="SM00404">
    <property type="entry name" value="PTPc_motif"/>
    <property type="match status" value="2"/>
</dbReference>
<keyword evidence="7" id="KW-0106">Calcium</keyword>
<keyword evidence="5" id="KW-0732">Signal</keyword>
<dbReference type="PRINTS" id="PR00700">
    <property type="entry name" value="PRTYPHPHTASE"/>
</dbReference>
<feature type="domain" description="Fibronectin type-III" evidence="16">
    <location>
        <begin position="357"/>
        <end position="458"/>
    </location>
</feature>
<keyword evidence="10" id="KW-1015">Disulfide bond</keyword>
<keyword evidence="4" id="KW-0479">Metal-binding</keyword>
<evidence type="ECO:0000256" key="12">
    <source>
        <dbReference type="SAM" id="MobiDB-lite"/>
    </source>
</evidence>
<dbReference type="Pfam" id="PF22633">
    <property type="entry name" value="F5_F8_type_C_2"/>
    <property type="match status" value="1"/>
</dbReference>
<dbReference type="SMART" id="SM00194">
    <property type="entry name" value="PTPc"/>
    <property type="match status" value="2"/>
</dbReference>
<keyword evidence="6" id="KW-0378">Hydrolase</keyword>
<dbReference type="Gene3D" id="2.60.40.10">
    <property type="entry name" value="Immunoglobulins"/>
    <property type="match status" value="4"/>
</dbReference>
<evidence type="ECO:0000259" key="14">
    <source>
        <dbReference type="PROSITE" id="PS50055"/>
    </source>
</evidence>
<evidence type="ECO:0000256" key="4">
    <source>
        <dbReference type="ARBA" id="ARBA00022723"/>
    </source>
</evidence>
<dbReference type="SUPFAM" id="SSF49265">
    <property type="entry name" value="Fibronectin type III"/>
    <property type="match status" value="2"/>
</dbReference>
<dbReference type="SUPFAM" id="SSF52799">
    <property type="entry name" value="(Phosphotyrosine protein) phosphatases II"/>
    <property type="match status" value="2"/>
</dbReference>